<keyword evidence="4" id="KW-1185">Reference proteome</keyword>
<evidence type="ECO:0000313" key="4">
    <source>
        <dbReference type="Proteomes" id="UP000092666"/>
    </source>
</evidence>
<dbReference type="Gene3D" id="3.40.50.1820">
    <property type="entry name" value="alpha/beta hydrolase"/>
    <property type="match status" value="1"/>
</dbReference>
<evidence type="ECO:0000259" key="2">
    <source>
        <dbReference type="Pfam" id="PF12697"/>
    </source>
</evidence>
<dbReference type="InterPro" id="IPR000073">
    <property type="entry name" value="AB_hydrolase_1"/>
</dbReference>
<proteinExistence type="predicted"/>
<evidence type="ECO:0000313" key="3">
    <source>
        <dbReference type="EMBL" id="OCF31662.1"/>
    </source>
</evidence>
<dbReference type="AlphaFoldDB" id="A0A1B9GKM4"/>
<feature type="signal peptide" evidence="1">
    <location>
        <begin position="1"/>
        <end position="20"/>
    </location>
</feature>
<reference evidence="3 4" key="1">
    <citation type="submission" date="2013-07" db="EMBL/GenBank/DDBJ databases">
        <title>The Genome Sequence of Cryptococcus heveanensis BCC8398.</title>
        <authorList>
            <consortium name="The Broad Institute Genome Sequencing Platform"/>
            <person name="Cuomo C."/>
            <person name="Litvintseva A."/>
            <person name="Chen Y."/>
            <person name="Heitman J."/>
            <person name="Sun S."/>
            <person name="Springer D."/>
            <person name="Dromer F."/>
            <person name="Young S.K."/>
            <person name="Zeng Q."/>
            <person name="Gargeya S."/>
            <person name="Fitzgerald M."/>
            <person name="Abouelleil A."/>
            <person name="Alvarado L."/>
            <person name="Berlin A.M."/>
            <person name="Chapman S.B."/>
            <person name="Dewar J."/>
            <person name="Goldberg J."/>
            <person name="Griggs A."/>
            <person name="Gujja S."/>
            <person name="Hansen M."/>
            <person name="Howarth C."/>
            <person name="Imamovic A."/>
            <person name="Larimer J."/>
            <person name="McCowan C."/>
            <person name="Murphy C."/>
            <person name="Pearson M."/>
            <person name="Priest M."/>
            <person name="Roberts A."/>
            <person name="Saif S."/>
            <person name="Shea T."/>
            <person name="Sykes S."/>
            <person name="Wortman J."/>
            <person name="Nusbaum C."/>
            <person name="Birren B."/>
        </authorList>
    </citation>
    <scope>NUCLEOTIDE SEQUENCE [LARGE SCALE GENOMIC DNA]</scope>
    <source>
        <strain evidence="3 4">BCC8398</strain>
    </source>
</reference>
<reference evidence="4" key="2">
    <citation type="submission" date="2013-12" db="EMBL/GenBank/DDBJ databases">
        <title>Evolution of pathogenesis and genome organization in the Tremellales.</title>
        <authorList>
            <person name="Cuomo C."/>
            <person name="Litvintseva A."/>
            <person name="Heitman J."/>
            <person name="Chen Y."/>
            <person name="Sun S."/>
            <person name="Springer D."/>
            <person name="Dromer F."/>
            <person name="Young S."/>
            <person name="Zeng Q."/>
            <person name="Chapman S."/>
            <person name="Gujja S."/>
            <person name="Saif S."/>
            <person name="Birren B."/>
        </authorList>
    </citation>
    <scope>NUCLEOTIDE SEQUENCE [LARGE SCALE GENOMIC DNA]</scope>
    <source>
        <strain evidence="4">BCC8398</strain>
    </source>
</reference>
<evidence type="ECO:0000256" key="1">
    <source>
        <dbReference type="SAM" id="SignalP"/>
    </source>
</evidence>
<dbReference type="OrthoDB" id="1743579at2759"/>
<accession>A0A1B9GKM4</accession>
<feature type="chain" id="PRO_5008627122" description="AB hydrolase-1 domain-containing protein" evidence="1">
    <location>
        <begin position="21"/>
        <end position="407"/>
    </location>
</feature>
<dbReference type="EMBL" id="KV700132">
    <property type="protein sequence ID" value="OCF31662.1"/>
    <property type="molecule type" value="Genomic_DNA"/>
</dbReference>
<dbReference type="Proteomes" id="UP000092666">
    <property type="component" value="Unassembled WGS sequence"/>
</dbReference>
<protein>
    <recommendedName>
        <fullName evidence="2">AB hydrolase-1 domain-containing protein</fullName>
    </recommendedName>
</protein>
<dbReference type="SUPFAM" id="SSF53474">
    <property type="entry name" value="alpha/beta-Hydrolases"/>
    <property type="match status" value="1"/>
</dbReference>
<sequence length="407" mass="43721">MSTRLMTLILLPALAAHVLATPNPLSAASPHKRNGGGGDSPSSAYCNSFFHDITAATDANIDLVSIIGGPPENQQVLVERRIQQYVAGSTINDQILAADHVHVEGTYSLYFEYCWPKEGDIKGLFQTHHGLVSNAGYWNLKIDGSSDYSFVESAAAAGWATLSYDRLGVRNSAKPDGTNVVQSPFEIAQSVAIAELLGYGGLGDAGQHSKIVGIGHSYGSATLAGVASVAPNTFDAIVLTGYTANATTGPLGIFSTNPTIANIAYPERFGSDPNDYVISPDVSSDQTLFFHYPNYTQSALDLFAETKSEWTLGQQNTVALHYFYDRSQYVNPVLVVTGEYDAPFCASNCNIQAGDIEGSNQLDTVKALFPSIERFETYLLPDTGHGNNFHPAAHESYQRIIDFASSL</sequence>
<keyword evidence="1" id="KW-0732">Signal</keyword>
<gene>
    <name evidence="3" type="ORF">I316_06667</name>
</gene>
<feature type="domain" description="AB hydrolase-1" evidence="2">
    <location>
        <begin position="129"/>
        <end position="393"/>
    </location>
</feature>
<dbReference type="InterPro" id="IPR029058">
    <property type="entry name" value="AB_hydrolase_fold"/>
</dbReference>
<dbReference type="STRING" id="1296120.A0A1B9GKM4"/>
<dbReference type="Pfam" id="PF12697">
    <property type="entry name" value="Abhydrolase_6"/>
    <property type="match status" value="1"/>
</dbReference>
<organism evidence="3 4">
    <name type="scientific">Kwoniella heveanensis BCC8398</name>
    <dbReference type="NCBI Taxonomy" id="1296120"/>
    <lineage>
        <taxon>Eukaryota</taxon>
        <taxon>Fungi</taxon>
        <taxon>Dikarya</taxon>
        <taxon>Basidiomycota</taxon>
        <taxon>Agaricomycotina</taxon>
        <taxon>Tremellomycetes</taxon>
        <taxon>Tremellales</taxon>
        <taxon>Cryptococcaceae</taxon>
        <taxon>Kwoniella</taxon>
    </lineage>
</organism>
<name>A0A1B9GKM4_9TREE</name>